<organism evidence="2 3">
    <name type="scientific">Orbilia blumenaviensis</name>
    <dbReference type="NCBI Taxonomy" id="1796055"/>
    <lineage>
        <taxon>Eukaryota</taxon>
        <taxon>Fungi</taxon>
        <taxon>Dikarya</taxon>
        <taxon>Ascomycota</taxon>
        <taxon>Pezizomycotina</taxon>
        <taxon>Orbiliomycetes</taxon>
        <taxon>Orbiliales</taxon>
        <taxon>Orbiliaceae</taxon>
        <taxon>Orbilia</taxon>
    </lineage>
</organism>
<evidence type="ECO:0000313" key="3">
    <source>
        <dbReference type="Proteomes" id="UP001373714"/>
    </source>
</evidence>
<reference evidence="2 3" key="1">
    <citation type="submission" date="2019-10" db="EMBL/GenBank/DDBJ databases">
        <authorList>
            <person name="Palmer J.M."/>
        </authorList>
    </citation>
    <scope>NUCLEOTIDE SEQUENCE [LARGE SCALE GENOMIC DNA]</scope>
    <source>
        <strain evidence="2 3">TWF730</strain>
    </source>
</reference>
<proteinExistence type="predicted"/>
<feature type="region of interest" description="Disordered" evidence="1">
    <location>
        <begin position="144"/>
        <end position="225"/>
    </location>
</feature>
<evidence type="ECO:0000256" key="1">
    <source>
        <dbReference type="SAM" id="MobiDB-lite"/>
    </source>
</evidence>
<dbReference type="AlphaFoldDB" id="A0AAV9VN16"/>
<accession>A0AAV9VN16</accession>
<name>A0AAV9VN16_9PEZI</name>
<sequence>MCLPRLSLVEKYDDDASYTNSRPVVRRPSAVRGSVYLPRSSLRSLRSLRHGYSQGSASEALVFDHETDQWRHRPGYHLGQGSRSNSKTIIIDNSRAKKSNSGTTAVEISGDRNGVTTTVLSTNSKQSNHDLKRSVSWNELKYEKTISDSESDSSSDTGSTSSGSSSDSDSRHHSRRGRPHRRGSSRGGSRSRSHNRSGSRSRSRSGSRGSDRRQRDMYIPPYPHPGSEYPLYHQQRSMGMPTSMTVPVQTMQAYPQSMGSLVQPHRHTGPYIGPQLQPMVMQPAPHILTHDPVHGQYYQGPGTMPVIPHQMAPLQMVGPHLLEDPEEDQG</sequence>
<dbReference type="EMBL" id="JAVHNS010000001">
    <property type="protein sequence ID" value="KAK6363469.1"/>
    <property type="molecule type" value="Genomic_DNA"/>
</dbReference>
<comment type="caution">
    <text evidence="2">The sequence shown here is derived from an EMBL/GenBank/DDBJ whole genome shotgun (WGS) entry which is preliminary data.</text>
</comment>
<feature type="compositionally biased region" description="Low complexity" evidence="1">
    <location>
        <begin position="152"/>
        <end position="167"/>
    </location>
</feature>
<keyword evidence="3" id="KW-1185">Reference proteome</keyword>
<evidence type="ECO:0000313" key="2">
    <source>
        <dbReference type="EMBL" id="KAK6363469.1"/>
    </source>
</evidence>
<protein>
    <submittedName>
        <fullName evidence="2">Uncharacterized protein</fullName>
    </submittedName>
</protein>
<dbReference type="Proteomes" id="UP001373714">
    <property type="component" value="Unassembled WGS sequence"/>
</dbReference>
<gene>
    <name evidence="2" type="ORF">TWF730_000901</name>
</gene>
<feature type="compositionally biased region" description="Basic residues" evidence="1">
    <location>
        <begin position="172"/>
        <end position="205"/>
    </location>
</feature>